<reference evidence="3 4" key="1">
    <citation type="journal article" date="2016" name="Nat. Commun.">
        <title>Thousands of microbial genomes shed light on interconnected biogeochemical processes in an aquifer system.</title>
        <authorList>
            <person name="Anantharaman K."/>
            <person name="Brown C.T."/>
            <person name="Hug L.A."/>
            <person name="Sharon I."/>
            <person name="Castelle C.J."/>
            <person name="Probst A.J."/>
            <person name="Thomas B.C."/>
            <person name="Singh A."/>
            <person name="Wilkins M.J."/>
            <person name="Karaoz U."/>
            <person name="Brodie E.L."/>
            <person name="Williams K.H."/>
            <person name="Hubbard S.S."/>
            <person name="Banfield J.F."/>
        </authorList>
    </citation>
    <scope>NUCLEOTIDE SEQUENCE [LARGE SCALE GENOMIC DNA]</scope>
</reference>
<organism evidence="3 4">
    <name type="scientific">Candidatus Doudnabacteria bacterium RIFCSPHIGHO2_01_FULL_49_9</name>
    <dbReference type="NCBI Taxonomy" id="1817827"/>
    <lineage>
        <taxon>Bacteria</taxon>
        <taxon>Candidatus Doudnaibacteriota</taxon>
    </lineage>
</organism>
<evidence type="ECO:0000313" key="3">
    <source>
        <dbReference type="EMBL" id="OGE83048.1"/>
    </source>
</evidence>
<dbReference type="AlphaFoldDB" id="A0A1F5NZJ9"/>
<dbReference type="SUPFAM" id="SSF53756">
    <property type="entry name" value="UDP-Glycosyltransferase/glycogen phosphorylase"/>
    <property type="match status" value="1"/>
</dbReference>
<dbReference type="Gene3D" id="3.40.50.2000">
    <property type="entry name" value="Glycogen Phosphorylase B"/>
    <property type="match status" value="2"/>
</dbReference>
<dbReference type="PANTHER" id="PTHR45947:SF3">
    <property type="entry name" value="SULFOQUINOVOSYL TRANSFERASE SQD2"/>
    <property type="match status" value="1"/>
</dbReference>
<dbReference type="PANTHER" id="PTHR45947">
    <property type="entry name" value="SULFOQUINOVOSYL TRANSFERASE SQD2"/>
    <property type="match status" value="1"/>
</dbReference>
<name>A0A1F5NZJ9_9BACT</name>
<sequence>MSKPRILIFSVAYEPLVGGAELAVRNITDRLFGYEFDLITCRFDRHHKAEEKIGNVNVYRVGFGSRIGRMLWPVLAYRLARKLQRERNYKIVWSIMAAYAGAAGLLFKRRNPEVKFLLTLQEGDSIGHIHSKVRGFKRKWQTVFRQADYIQAISNFLADWAKSEGARCPVAVVPNGVDAERFKNREYRIENRENFFTIITVSRLVYKNGLDTLIRAAVELKTHILHSTFYIQILGSGPEESNLKKLTAVLKVQDQVRFLGNVSQAELPNYLANADIFVRASRSEGLGTAFLEAMAAGLPIVGTAVGGIPDFLTDQKTGLFTEVDDPKDLARKIRSLVDDAELRKRLAENGRRIVEEKYNWDIIASQMDRIFKFLISN</sequence>
<evidence type="ECO:0000259" key="2">
    <source>
        <dbReference type="Pfam" id="PF13439"/>
    </source>
</evidence>
<gene>
    <name evidence="3" type="ORF">A2846_01715</name>
</gene>
<protein>
    <recommendedName>
        <fullName evidence="5">Glycosyl transferase family 1 domain-containing protein</fullName>
    </recommendedName>
</protein>
<dbReference type="GO" id="GO:0016758">
    <property type="term" value="F:hexosyltransferase activity"/>
    <property type="evidence" value="ECO:0007669"/>
    <property type="project" value="TreeGrafter"/>
</dbReference>
<accession>A0A1F5NZJ9</accession>
<proteinExistence type="predicted"/>
<dbReference type="InterPro" id="IPR050194">
    <property type="entry name" value="Glycosyltransferase_grp1"/>
</dbReference>
<evidence type="ECO:0008006" key="5">
    <source>
        <dbReference type="Google" id="ProtNLM"/>
    </source>
</evidence>
<dbReference type="CDD" id="cd03801">
    <property type="entry name" value="GT4_PimA-like"/>
    <property type="match status" value="1"/>
</dbReference>
<dbReference type="Pfam" id="PF13439">
    <property type="entry name" value="Glyco_transf_4"/>
    <property type="match status" value="1"/>
</dbReference>
<dbReference type="Pfam" id="PF00534">
    <property type="entry name" value="Glycos_transf_1"/>
    <property type="match status" value="1"/>
</dbReference>
<evidence type="ECO:0000259" key="1">
    <source>
        <dbReference type="Pfam" id="PF00534"/>
    </source>
</evidence>
<feature type="domain" description="Glycosyltransferase subfamily 4-like N-terminal" evidence="2">
    <location>
        <begin position="17"/>
        <end position="181"/>
    </location>
</feature>
<evidence type="ECO:0000313" key="4">
    <source>
        <dbReference type="Proteomes" id="UP000176339"/>
    </source>
</evidence>
<dbReference type="InterPro" id="IPR001296">
    <property type="entry name" value="Glyco_trans_1"/>
</dbReference>
<dbReference type="InterPro" id="IPR028098">
    <property type="entry name" value="Glyco_trans_4-like_N"/>
</dbReference>
<dbReference type="EMBL" id="MFEN01000055">
    <property type="protein sequence ID" value="OGE83048.1"/>
    <property type="molecule type" value="Genomic_DNA"/>
</dbReference>
<feature type="domain" description="Glycosyl transferase family 1" evidence="1">
    <location>
        <begin position="191"/>
        <end position="352"/>
    </location>
</feature>
<comment type="caution">
    <text evidence="3">The sequence shown here is derived from an EMBL/GenBank/DDBJ whole genome shotgun (WGS) entry which is preliminary data.</text>
</comment>
<dbReference type="Proteomes" id="UP000176339">
    <property type="component" value="Unassembled WGS sequence"/>
</dbReference>